<evidence type="ECO:0000256" key="3">
    <source>
        <dbReference type="ARBA" id="ARBA00023315"/>
    </source>
</evidence>
<evidence type="ECO:0000256" key="5">
    <source>
        <dbReference type="HAMAP-Rule" id="MF_00013"/>
    </source>
</evidence>
<sequence length="242" mass="26760">MQSLRDNLADTFLAVDEAPPVAWSIAEGLTGYEEAVAFMEARAAAIAEGRAPEMVWLVEHPPLYTAGTSAQSSDLVEPDRFPVFQTGRGGQYTYHGPGQRVAYVMLDLKRRQPDLRRYVAALEAWLIATLSDFNVCGERREDRVGVWVRRPEKGEGVEDKIAAIGIRVRRWVSFHGISLNVDPDLDHFSGIVPCGVRQHGVTSLVDLGIPVTMPEVDAVMRRTFKDIFGPTARAEMPLLSGN</sequence>
<comment type="catalytic activity">
    <reaction evidence="5 6">
        <text>octanoyl-[ACP] + L-lysyl-[protein] = N(6)-octanoyl-L-lysyl-[protein] + holo-[ACP] + H(+)</text>
        <dbReference type="Rhea" id="RHEA:17665"/>
        <dbReference type="Rhea" id="RHEA-COMP:9636"/>
        <dbReference type="Rhea" id="RHEA-COMP:9685"/>
        <dbReference type="Rhea" id="RHEA-COMP:9752"/>
        <dbReference type="Rhea" id="RHEA-COMP:9928"/>
        <dbReference type="ChEBI" id="CHEBI:15378"/>
        <dbReference type="ChEBI" id="CHEBI:29969"/>
        <dbReference type="ChEBI" id="CHEBI:64479"/>
        <dbReference type="ChEBI" id="CHEBI:78463"/>
        <dbReference type="ChEBI" id="CHEBI:78809"/>
        <dbReference type="EC" id="2.3.1.181"/>
    </reaction>
</comment>
<feature type="binding site" evidence="5">
    <location>
        <begin position="88"/>
        <end position="95"/>
    </location>
    <ligand>
        <name>substrate</name>
    </ligand>
</feature>
<dbReference type="PROSITE" id="PS01313">
    <property type="entry name" value="LIPB"/>
    <property type="match status" value="1"/>
</dbReference>
<organism evidence="8 9">
    <name type="scientific">Microvirga puerhi</name>
    <dbReference type="NCBI Taxonomy" id="2876078"/>
    <lineage>
        <taxon>Bacteria</taxon>
        <taxon>Pseudomonadati</taxon>
        <taxon>Pseudomonadota</taxon>
        <taxon>Alphaproteobacteria</taxon>
        <taxon>Hyphomicrobiales</taxon>
        <taxon>Methylobacteriaceae</taxon>
        <taxon>Microvirga</taxon>
    </lineage>
</organism>
<dbReference type="PIRSF" id="PIRSF016262">
    <property type="entry name" value="LPLase"/>
    <property type="match status" value="1"/>
</dbReference>
<dbReference type="NCBIfam" id="NF010925">
    <property type="entry name" value="PRK14345.1"/>
    <property type="match status" value="1"/>
</dbReference>
<accession>A0ABS7VUW7</accession>
<dbReference type="InterPro" id="IPR000544">
    <property type="entry name" value="Octanoyltransferase"/>
</dbReference>
<dbReference type="GO" id="GO:0033819">
    <property type="term" value="F:lipoyl(octanoyl) transferase activity"/>
    <property type="evidence" value="ECO:0007669"/>
    <property type="project" value="UniProtKB-EC"/>
</dbReference>
<dbReference type="EMBL" id="JAIRBM010000022">
    <property type="protein sequence ID" value="MBZ6078742.1"/>
    <property type="molecule type" value="Genomic_DNA"/>
</dbReference>
<dbReference type="NCBIfam" id="TIGR00214">
    <property type="entry name" value="lipB"/>
    <property type="match status" value="1"/>
</dbReference>
<dbReference type="InterPro" id="IPR045864">
    <property type="entry name" value="aa-tRNA-synth_II/BPL/LPL"/>
</dbReference>
<evidence type="ECO:0000313" key="8">
    <source>
        <dbReference type="EMBL" id="MBZ6078742.1"/>
    </source>
</evidence>
<comment type="pathway">
    <text evidence="1 5 6">Protein modification; protein lipoylation via endogenous pathway; protein N(6)-(lipoyl)lysine from octanoyl-[acyl-carrier-protein]: step 1/2.</text>
</comment>
<feature type="site" description="Lowers pKa of active site Cys" evidence="5">
    <location>
        <position position="160"/>
    </location>
</feature>
<dbReference type="PANTHER" id="PTHR10993:SF7">
    <property type="entry name" value="LIPOYLTRANSFERASE 2, MITOCHONDRIAL-RELATED"/>
    <property type="match status" value="1"/>
</dbReference>
<keyword evidence="9" id="KW-1185">Reference proteome</keyword>
<keyword evidence="5" id="KW-0963">Cytoplasm</keyword>
<evidence type="ECO:0000313" key="9">
    <source>
        <dbReference type="Proteomes" id="UP000704176"/>
    </source>
</evidence>
<gene>
    <name evidence="5 8" type="primary">lipB</name>
    <name evidence="8" type="ORF">K9B37_21010</name>
</gene>
<keyword evidence="3 5" id="KW-0012">Acyltransferase</keyword>
<evidence type="ECO:0000256" key="4">
    <source>
        <dbReference type="ARBA" id="ARBA00024732"/>
    </source>
</evidence>
<evidence type="ECO:0000256" key="2">
    <source>
        <dbReference type="ARBA" id="ARBA00022679"/>
    </source>
</evidence>
<dbReference type="PANTHER" id="PTHR10993">
    <property type="entry name" value="OCTANOYLTRANSFERASE"/>
    <property type="match status" value="1"/>
</dbReference>
<proteinExistence type="inferred from homology"/>
<name>A0ABS7VUW7_9HYPH</name>
<feature type="binding site" evidence="5">
    <location>
        <begin position="176"/>
        <end position="178"/>
    </location>
    <ligand>
        <name>substrate</name>
    </ligand>
</feature>
<feature type="binding site" evidence="5">
    <location>
        <begin position="163"/>
        <end position="165"/>
    </location>
    <ligand>
        <name>substrate</name>
    </ligand>
</feature>
<dbReference type="InterPro" id="IPR020605">
    <property type="entry name" value="Octanoyltransferase_CS"/>
</dbReference>
<evidence type="ECO:0000256" key="6">
    <source>
        <dbReference type="PIRNR" id="PIRNR016262"/>
    </source>
</evidence>
<dbReference type="InterPro" id="IPR004143">
    <property type="entry name" value="BPL_LPL_catalytic"/>
</dbReference>
<comment type="subcellular location">
    <subcellularLocation>
        <location evidence="5">Cytoplasm</location>
    </subcellularLocation>
</comment>
<feature type="domain" description="BPL/LPL catalytic" evidence="7">
    <location>
        <begin position="49"/>
        <end position="232"/>
    </location>
</feature>
<dbReference type="Pfam" id="PF21948">
    <property type="entry name" value="LplA-B_cat"/>
    <property type="match status" value="1"/>
</dbReference>
<dbReference type="EC" id="2.3.1.181" evidence="5 6"/>
<dbReference type="Proteomes" id="UP000704176">
    <property type="component" value="Unassembled WGS sequence"/>
</dbReference>
<comment type="miscellaneous">
    <text evidence="5">In the reaction, the free carboxyl group of octanoic acid is attached via an amide linkage to the epsilon-amino group of a specific lysine residue of lipoyl domains of lipoate-dependent enzymes.</text>
</comment>
<dbReference type="NCBIfam" id="NF010921">
    <property type="entry name" value="PRK14341.1"/>
    <property type="match status" value="1"/>
</dbReference>
<reference evidence="8 9" key="1">
    <citation type="submission" date="2021-09" db="EMBL/GenBank/DDBJ databases">
        <title>The complete genome sequence of a new microorganism.</title>
        <authorList>
            <person name="Zi Z."/>
        </authorList>
    </citation>
    <scope>NUCLEOTIDE SEQUENCE [LARGE SCALE GENOMIC DNA]</scope>
    <source>
        <strain evidence="8 9">WGZ8</strain>
    </source>
</reference>
<dbReference type="SUPFAM" id="SSF55681">
    <property type="entry name" value="Class II aaRS and biotin synthetases"/>
    <property type="match status" value="1"/>
</dbReference>
<feature type="active site" description="Acyl-thioester intermediate" evidence="5">
    <location>
        <position position="194"/>
    </location>
</feature>
<protein>
    <recommendedName>
        <fullName evidence="5 6">Octanoyltransferase</fullName>
        <ecNumber evidence="5 6">2.3.1.181</ecNumber>
    </recommendedName>
    <alternativeName>
        <fullName evidence="5">Lipoate-protein ligase B</fullName>
    </alternativeName>
    <alternativeName>
        <fullName evidence="5">Lipoyl/octanoyl transferase</fullName>
    </alternativeName>
    <alternativeName>
        <fullName evidence="5">Octanoyl-[acyl-carrier-protein]-protein N-octanoyltransferase</fullName>
    </alternativeName>
</protein>
<dbReference type="PROSITE" id="PS51733">
    <property type="entry name" value="BPL_LPL_CATALYTIC"/>
    <property type="match status" value="1"/>
</dbReference>
<dbReference type="CDD" id="cd16444">
    <property type="entry name" value="LipB"/>
    <property type="match status" value="1"/>
</dbReference>
<comment type="similarity">
    <text evidence="5 6">Belongs to the LipB family.</text>
</comment>
<evidence type="ECO:0000256" key="1">
    <source>
        <dbReference type="ARBA" id="ARBA00004821"/>
    </source>
</evidence>
<dbReference type="RefSeq" id="WP_224315492.1">
    <property type="nucleotide sequence ID" value="NZ_JAIRBM010000022.1"/>
</dbReference>
<keyword evidence="2 5" id="KW-0808">Transferase</keyword>
<comment type="function">
    <text evidence="4 5 6">Catalyzes the transfer of endogenously produced octanoic acid from octanoyl-acyl-carrier-protein onto the lipoyl domains of lipoate-dependent enzymes. Lipoyl-ACP can also act as a substrate although octanoyl-ACP is likely to be the physiological substrate.</text>
</comment>
<comment type="caution">
    <text evidence="8">The sequence shown here is derived from an EMBL/GenBank/DDBJ whole genome shotgun (WGS) entry which is preliminary data.</text>
</comment>
<evidence type="ECO:0000259" key="7">
    <source>
        <dbReference type="PROSITE" id="PS51733"/>
    </source>
</evidence>
<dbReference type="HAMAP" id="MF_00013">
    <property type="entry name" value="LipB"/>
    <property type="match status" value="1"/>
</dbReference>
<dbReference type="Gene3D" id="3.30.930.10">
    <property type="entry name" value="Bira Bifunctional Protein, Domain 2"/>
    <property type="match status" value="1"/>
</dbReference>